<comment type="caution">
    <text evidence="1">The sequence shown here is derived from an EMBL/GenBank/DDBJ whole genome shotgun (WGS) entry which is preliminary data.</text>
</comment>
<gene>
    <name evidence="1" type="primary">Spon1</name>
    <name evidence="1" type="ORF">SPIL2461_LOCUS16580</name>
</gene>
<dbReference type="Gene3D" id="2.20.100.10">
    <property type="entry name" value="Thrombospondin type-1 (TSP1) repeat"/>
    <property type="match status" value="1"/>
</dbReference>
<dbReference type="InterPro" id="IPR036383">
    <property type="entry name" value="TSP1_rpt_sf"/>
</dbReference>
<evidence type="ECO:0000313" key="1">
    <source>
        <dbReference type="EMBL" id="CAE7631664.1"/>
    </source>
</evidence>
<dbReference type="AlphaFoldDB" id="A0A812VPL8"/>
<name>A0A812VPL8_SYMPI</name>
<evidence type="ECO:0000313" key="2">
    <source>
        <dbReference type="Proteomes" id="UP000649617"/>
    </source>
</evidence>
<protein>
    <submittedName>
        <fullName evidence="1">Spon1 protein</fullName>
    </submittedName>
</protein>
<dbReference type="Proteomes" id="UP000649617">
    <property type="component" value="Unassembled WGS sequence"/>
</dbReference>
<organism evidence="1 2">
    <name type="scientific">Symbiodinium pilosum</name>
    <name type="common">Dinoflagellate</name>
    <dbReference type="NCBI Taxonomy" id="2952"/>
    <lineage>
        <taxon>Eukaryota</taxon>
        <taxon>Sar</taxon>
        <taxon>Alveolata</taxon>
        <taxon>Dinophyceae</taxon>
        <taxon>Suessiales</taxon>
        <taxon>Symbiodiniaceae</taxon>
        <taxon>Symbiodinium</taxon>
    </lineage>
</organism>
<proteinExistence type="predicted"/>
<dbReference type="EMBL" id="CAJNIZ010042676">
    <property type="protein sequence ID" value="CAE7631664.1"/>
    <property type="molecule type" value="Genomic_DNA"/>
</dbReference>
<reference evidence="1" key="1">
    <citation type="submission" date="2021-02" db="EMBL/GenBank/DDBJ databases">
        <authorList>
            <person name="Dougan E. K."/>
            <person name="Rhodes N."/>
            <person name="Thang M."/>
            <person name="Chan C."/>
        </authorList>
    </citation>
    <scope>NUCLEOTIDE SEQUENCE</scope>
</reference>
<keyword evidence="2" id="KW-1185">Reference proteome</keyword>
<feature type="non-terminal residue" evidence="1">
    <location>
        <position position="63"/>
    </location>
</feature>
<sequence length="63" mass="6895">PCIDAVRKTQPCNEMKCPGSEDCVMGPWSAWDETSCGDKNQKFRDRSVLQPATGEGHCSYGVS</sequence>
<feature type="non-terminal residue" evidence="1">
    <location>
        <position position="1"/>
    </location>
</feature>
<accession>A0A812VPL8</accession>